<organism evidence="4 5">
    <name type="scientific">Labedella endophytica</name>
    <dbReference type="NCBI Taxonomy" id="1523160"/>
    <lineage>
        <taxon>Bacteria</taxon>
        <taxon>Bacillati</taxon>
        <taxon>Actinomycetota</taxon>
        <taxon>Actinomycetes</taxon>
        <taxon>Micrococcales</taxon>
        <taxon>Microbacteriaceae</taxon>
        <taxon>Labedella</taxon>
    </lineage>
</organism>
<evidence type="ECO:0000313" key="4">
    <source>
        <dbReference type="EMBL" id="RUR01221.1"/>
    </source>
</evidence>
<dbReference type="InterPro" id="IPR003675">
    <property type="entry name" value="Rce1/LyrA-like_dom"/>
</dbReference>
<feature type="transmembrane region" description="Helical" evidence="2">
    <location>
        <begin position="158"/>
        <end position="177"/>
    </location>
</feature>
<protein>
    <submittedName>
        <fullName evidence="4">CPBP family intramembrane metalloprotease</fullName>
    </submittedName>
</protein>
<name>A0A433JSD5_9MICO</name>
<dbReference type="GO" id="GO:0080120">
    <property type="term" value="P:CAAX-box protein maturation"/>
    <property type="evidence" value="ECO:0007669"/>
    <property type="project" value="UniProtKB-ARBA"/>
</dbReference>
<dbReference type="EMBL" id="RZGZ01000002">
    <property type="protein sequence ID" value="RUR01221.1"/>
    <property type="molecule type" value="Genomic_DNA"/>
</dbReference>
<dbReference type="RefSeq" id="WP_127048519.1">
    <property type="nucleotide sequence ID" value="NZ_RZGZ01000002.1"/>
</dbReference>
<feature type="transmembrane region" description="Helical" evidence="2">
    <location>
        <begin position="251"/>
        <end position="271"/>
    </location>
</feature>
<feature type="transmembrane region" description="Helical" evidence="2">
    <location>
        <begin position="198"/>
        <end position="215"/>
    </location>
</feature>
<keyword evidence="2" id="KW-0812">Transmembrane</keyword>
<dbReference type="AlphaFoldDB" id="A0A433JSD5"/>
<accession>A0A433JSD5</accession>
<evidence type="ECO:0000256" key="1">
    <source>
        <dbReference type="SAM" id="MobiDB-lite"/>
    </source>
</evidence>
<dbReference type="OrthoDB" id="4424461at2"/>
<keyword evidence="5" id="KW-1185">Reference proteome</keyword>
<feature type="transmembrane region" description="Helical" evidence="2">
    <location>
        <begin position="81"/>
        <end position="105"/>
    </location>
</feature>
<feature type="region of interest" description="Disordered" evidence="1">
    <location>
        <begin position="1"/>
        <end position="26"/>
    </location>
</feature>
<dbReference type="GO" id="GO:0004175">
    <property type="term" value="F:endopeptidase activity"/>
    <property type="evidence" value="ECO:0007669"/>
    <property type="project" value="UniProtKB-ARBA"/>
</dbReference>
<proteinExistence type="predicted"/>
<keyword evidence="2" id="KW-1133">Transmembrane helix</keyword>
<comment type="caution">
    <text evidence="4">The sequence shown here is derived from an EMBL/GenBank/DDBJ whole genome shotgun (WGS) entry which is preliminary data.</text>
</comment>
<feature type="transmembrane region" description="Helical" evidence="2">
    <location>
        <begin position="40"/>
        <end position="69"/>
    </location>
</feature>
<dbReference type="PANTHER" id="PTHR39430:SF1">
    <property type="entry name" value="PROTEASE"/>
    <property type="match status" value="1"/>
</dbReference>
<dbReference type="Proteomes" id="UP000274909">
    <property type="component" value="Unassembled WGS sequence"/>
</dbReference>
<feature type="transmembrane region" description="Helical" evidence="2">
    <location>
        <begin position="126"/>
        <end position="146"/>
    </location>
</feature>
<gene>
    <name evidence="4" type="ORF">ELQ94_06810</name>
</gene>
<keyword evidence="4" id="KW-0482">Metalloprotease</keyword>
<dbReference type="GO" id="GO:0008237">
    <property type="term" value="F:metallopeptidase activity"/>
    <property type="evidence" value="ECO:0007669"/>
    <property type="project" value="UniProtKB-KW"/>
</dbReference>
<dbReference type="Pfam" id="PF02517">
    <property type="entry name" value="Rce1-like"/>
    <property type="match status" value="1"/>
</dbReference>
<sequence>MTSFDPSSSATTLPAQSFSNQAASGPPDATPRLGLGPLGIAVRVVVAIVVLFGANLGVGGLAALVTLIPGGNDVMSETTPLALAVFVGLQVAMLAIVVTLVGLWLRFVERRTLRSAGWTWTRSSALWLLLAVVVAGGLVVAVTALLPSTGPVADADSFGPAPVAFTITALVSQAFLLQGIPEELLFRGWLLSALRRRPVLAVVVTTLSFTIIHLASNGGQQSVADQFLYLALPFGFALLAVGMLLWTRSLWAAVGVHGGFHLGNAAAMVFLPAVDPALSWVVIGATHAVVGLVLVVTALRTGRGIVLDR</sequence>
<dbReference type="GO" id="GO:0006508">
    <property type="term" value="P:proteolysis"/>
    <property type="evidence" value="ECO:0007669"/>
    <property type="project" value="UniProtKB-KW"/>
</dbReference>
<feature type="transmembrane region" description="Helical" evidence="2">
    <location>
        <begin position="277"/>
        <end position="299"/>
    </location>
</feature>
<reference evidence="4 5" key="1">
    <citation type="submission" date="2018-12" db="EMBL/GenBank/DDBJ databases">
        <authorList>
            <person name="Li F."/>
        </authorList>
    </citation>
    <scope>NUCLEOTIDE SEQUENCE [LARGE SCALE GENOMIC DNA]</scope>
    <source>
        <strain evidence="4 5">EGI 6500705</strain>
    </source>
</reference>
<evidence type="ECO:0000259" key="3">
    <source>
        <dbReference type="Pfam" id="PF02517"/>
    </source>
</evidence>
<dbReference type="PANTHER" id="PTHR39430">
    <property type="entry name" value="MEMBRANE-ASSOCIATED PROTEASE-RELATED"/>
    <property type="match status" value="1"/>
</dbReference>
<evidence type="ECO:0000313" key="5">
    <source>
        <dbReference type="Proteomes" id="UP000274909"/>
    </source>
</evidence>
<evidence type="ECO:0000256" key="2">
    <source>
        <dbReference type="SAM" id="Phobius"/>
    </source>
</evidence>
<keyword evidence="2" id="KW-0472">Membrane</keyword>
<feature type="compositionally biased region" description="Polar residues" evidence="1">
    <location>
        <begin position="1"/>
        <end position="23"/>
    </location>
</feature>
<keyword evidence="4" id="KW-0378">Hydrolase</keyword>
<keyword evidence="4" id="KW-0645">Protease</keyword>
<feature type="transmembrane region" description="Helical" evidence="2">
    <location>
        <begin position="227"/>
        <end position="246"/>
    </location>
</feature>
<feature type="domain" description="CAAX prenyl protease 2/Lysostaphin resistance protein A-like" evidence="3">
    <location>
        <begin position="170"/>
        <end position="261"/>
    </location>
</feature>